<gene>
    <name evidence="2" type="ORF">EV692_2370</name>
</gene>
<reference evidence="2 3" key="1">
    <citation type="submission" date="2019-03" db="EMBL/GenBank/DDBJ databases">
        <title>Genomic Encyclopedia of Type Strains, Phase IV (KMG-IV): sequencing the most valuable type-strain genomes for metagenomic binning, comparative biology and taxonomic classification.</title>
        <authorList>
            <person name="Goeker M."/>
        </authorList>
    </citation>
    <scope>NUCLEOTIDE SEQUENCE [LARGE SCALE GENOMIC DNA]</scope>
    <source>
        <strain evidence="2 3">DSM 10053</strain>
    </source>
</reference>
<proteinExistence type="predicted"/>
<dbReference type="SUPFAM" id="SSF47616">
    <property type="entry name" value="GST C-terminal domain-like"/>
    <property type="match status" value="1"/>
</dbReference>
<keyword evidence="3" id="KW-1185">Reference proteome</keyword>
<name>A0A4R1KJN7_9PAST</name>
<dbReference type="RefSeq" id="WP_132302922.1">
    <property type="nucleotide sequence ID" value="NZ_CP170642.1"/>
</dbReference>
<protein>
    <submittedName>
        <fullName evidence="2">Putative glutathione S-transferase</fullName>
    </submittedName>
</protein>
<dbReference type="Gene3D" id="3.40.30.10">
    <property type="entry name" value="Glutaredoxin"/>
    <property type="match status" value="1"/>
</dbReference>
<dbReference type="EMBL" id="SMGJ01000011">
    <property type="protein sequence ID" value="TCK64985.1"/>
    <property type="molecule type" value="Genomic_DNA"/>
</dbReference>
<sequence>MTTTPRYRPSEIENEVDEKGYFHRQKNRFTDSFGESAEQNPIESGRYRLIWAETCHWSNRAAIVIELLGLEKAISVNKVGINSGFSREKSLGWEFIYDENHHDPVLGVQYLSELYYNSDPNYQGRPTVPALVDITTKKVVNNDYTWLTNYLERDFKAFHKAHAPDLYPEHLRQQIDEFNNFLFDNVNNAVYKAMFAQSIEAYNDAYNSLYRAFDLIEQRLETKRFLFGDFVTDADIRLFVTLARFDAGYAKNLGPLRNRIVDFKNIWGYARDLYEIPAFKHNTYFKTFAKKQGDRSGVFIDYYTRFWDKIDYEALWSEPHQRQTLSQTPDEKFIY</sequence>
<dbReference type="PANTHER" id="PTHR32419:SF6">
    <property type="entry name" value="GLUTATHIONE S-TRANSFERASE OMEGA-LIKE 1-RELATED"/>
    <property type="match status" value="1"/>
</dbReference>
<dbReference type="AlphaFoldDB" id="A0A4R1KJN7"/>
<keyword evidence="2" id="KW-0808">Transferase</keyword>
<dbReference type="InterPro" id="IPR016639">
    <property type="entry name" value="GST_Omega/GSH"/>
</dbReference>
<dbReference type="Pfam" id="PF13410">
    <property type="entry name" value="GST_C_2"/>
    <property type="match status" value="1"/>
</dbReference>
<feature type="domain" description="GST C-terminal" evidence="1">
    <location>
        <begin position="168"/>
        <end position="293"/>
    </location>
</feature>
<dbReference type="SUPFAM" id="SSF52833">
    <property type="entry name" value="Thioredoxin-like"/>
    <property type="match status" value="1"/>
</dbReference>
<dbReference type="PANTHER" id="PTHR32419">
    <property type="entry name" value="GLUTATHIONYL-HYDROQUINONE REDUCTASE"/>
    <property type="match status" value="1"/>
</dbReference>
<evidence type="ECO:0000313" key="3">
    <source>
        <dbReference type="Proteomes" id="UP000295496"/>
    </source>
</evidence>
<dbReference type="PROSITE" id="PS50405">
    <property type="entry name" value="GST_CTER"/>
    <property type="match status" value="1"/>
</dbReference>
<evidence type="ECO:0000313" key="2">
    <source>
        <dbReference type="EMBL" id="TCK64985.1"/>
    </source>
</evidence>
<dbReference type="InterPro" id="IPR010987">
    <property type="entry name" value="Glutathione-S-Trfase_C-like"/>
</dbReference>
<dbReference type="Gene3D" id="1.20.1050.10">
    <property type="match status" value="1"/>
</dbReference>
<dbReference type="GO" id="GO:0004364">
    <property type="term" value="F:glutathione transferase activity"/>
    <property type="evidence" value="ECO:0007669"/>
    <property type="project" value="InterPro"/>
</dbReference>
<comment type="caution">
    <text evidence="2">The sequence shown here is derived from an EMBL/GenBank/DDBJ whole genome shotgun (WGS) entry which is preliminary data.</text>
</comment>
<dbReference type="Proteomes" id="UP000295496">
    <property type="component" value="Unassembled WGS sequence"/>
</dbReference>
<accession>A0A4R1KJN7</accession>
<dbReference type="InterPro" id="IPR036282">
    <property type="entry name" value="Glutathione-S-Trfase_C_sf"/>
</dbReference>
<evidence type="ECO:0000259" key="1">
    <source>
        <dbReference type="PROSITE" id="PS50405"/>
    </source>
</evidence>
<dbReference type="InterPro" id="IPR036249">
    <property type="entry name" value="Thioredoxin-like_sf"/>
</dbReference>
<dbReference type="GO" id="GO:0005737">
    <property type="term" value="C:cytoplasm"/>
    <property type="evidence" value="ECO:0007669"/>
    <property type="project" value="TreeGrafter"/>
</dbReference>
<organism evidence="2 3">
    <name type="scientific">Lonepinella koalarum</name>
    <dbReference type="NCBI Taxonomy" id="53417"/>
    <lineage>
        <taxon>Bacteria</taxon>
        <taxon>Pseudomonadati</taxon>
        <taxon>Pseudomonadota</taxon>
        <taxon>Gammaproteobacteria</taxon>
        <taxon>Pasteurellales</taxon>
        <taxon>Pasteurellaceae</taxon>
        <taxon>Lonepinella</taxon>
    </lineage>
</organism>